<dbReference type="InterPro" id="IPR052563">
    <property type="entry name" value="FliK"/>
</dbReference>
<dbReference type="PANTHER" id="PTHR37533:SF2">
    <property type="entry name" value="FLAGELLAR HOOK-LENGTH CONTROL PROTEIN"/>
    <property type="match status" value="1"/>
</dbReference>
<dbReference type="InterPro" id="IPR038610">
    <property type="entry name" value="FliK-like_C_sf"/>
</dbReference>
<keyword evidence="3" id="KW-0966">Cell projection</keyword>
<dbReference type="AlphaFoldDB" id="A0AAU6VFG1"/>
<evidence type="ECO:0000259" key="2">
    <source>
        <dbReference type="Pfam" id="PF02120"/>
    </source>
</evidence>
<evidence type="ECO:0000313" key="3">
    <source>
        <dbReference type="EMBL" id="XAG85143.1"/>
    </source>
</evidence>
<feature type="compositionally biased region" description="Polar residues" evidence="1">
    <location>
        <begin position="71"/>
        <end position="81"/>
    </location>
</feature>
<reference evidence="3" key="1">
    <citation type="submission" date="2022-03" db="EMBL/GenBank/DDBJ databases">
        <title>Sea Food Isolates.</title>
        <authorList>
            <person name="Li c."/>
        </authorList>
    </citation>
    <scope>NUCLEOTIDE SEQUENCE</scope>
    <source>
        <strain evidence="3">19MO03SA05</strain>
    </source>
</reference>
<dbReference type="Gene3D" id="3.30.750.140">
    <property type="match status" value="1"/>
</dbReference>
<feature type="region of interest" description="Disordered" evidence="1">
    <location>
        <begin position="401"/>
        <end position="437"/>
    </location>
</feature>
<dbReference type="CDD" id="cd17470">
    <property type="entry name" value="T3SS_Flik_C"/>
    <property type="match status" value="1"/>
</dbReference>
<organism evidence="3">
    <name type="scientific">bacterium 19MO03SA05</name>
    <dbReference type="NCBI Taxonomy" id="2920620"/>
    <lineage>
        <taxon>Bacteria</taxon>
    </lineage>
</organism>
<feature type="domain" description="Flagellar hook-length control protein-like C-terminal" evidence="2">
    <location>
        <begin position="458"/>
        <end position="541"/>
    </location>
</feature>
<feature type="compositionally biased region" description="Low complexity" evidence="1">
    <location>
        <begin position="533"/>
        <end position="542"/>
    </location>
</feature>
<proteinExistence type="predicted"/>
<keyword evidence="3" id="KW-0282">Flagellum</keyword>
<keyword evidence="3" id="KW-0969">Cilium</keyword>
<feature type="compositionally biased region" description="Polar residues" evidence="1">
    <location>
        <begin position="410"/>
        <end position="430"/>
    </location>
</feature>
<accession>A0AAU6VFG1</accession>
<feature type="region of interest" description="Disordered" evidence="1">
    <location>
        <begin position="53"/>
        <end position="97"/>
    </location>
</feature>
<evidence type="ECO:0000256" key="1">
    <source>
        <dbReference type="SAM" id="MobiDB-lite"/>
    </source>
</evidence>
<gene>
    <name evidence="3" type="ORF">MRM63_03915</name>
</gene>
<name>A0AAU6VFG1_UNCXX</name>
<dbReference type="PANTHER" id="PTHR37533">
    <property type="entry name" value="FLAGELLAR HOOK-LENGTH CONTROL PROTEIN"/>
    <property type="match status" value="1"/>
</dbReference>
<dbReference type="Pfam" id="PF02120">
    <property type="entry name" value="Flg_hook"/>
    <property type="match status" value="1"/>
</dbReference>
<dbReference type="EMBL" id="CP095350">
    <property type="protein sequence ID" value="XAG85143.1"/>
    <property type="molecule type" value="Genomic_DNA"/>
</dbReference>
<sequence>MNINSTSSVDNTSIANLAKGSVGQSGQDSASAEPSSFLDKLTALLFSAKSDTQTAKHNHNEASIATVVSGDETSSELSASEPSDERQTFAESDSEHTASFDAAVDVGLTRAIAEPQSEPLLENKSTQVMNEGDDLLVRLQQANQVLTGHNGKPLPHSLSAKHDDAEIAVPVVAEQYSHSDDWTSPIQTQVMYGASTLDNSTRHQYGDDGENERNNTVVSHRVTELETDLASMVAHPELTERDAISNTALTTDIHLPIDSQPTLLTDELDIDPSLVTQATHFSANPHSQSSSGSIDGDLSKVEGHIELQDGQRTKKAVAVGVSAALATQSAAASPVGASQTIAAPVSTAMSNATSLDAEMSSTTAVNRAAGQAMAQPDLVNTQAANAALASSMLLAGAAGKTRSASDSDDTSLAQQIAATATQSGVSSSTPLRHEATPIQAQPLPLMLNKGLVADEMAERIQMMMSKNLKNIDIRLDPPELGRLHIRMNMHADGASIQFTVTNAQARDALEGAMPRLREMLAQQGVQLADTSVQQQSSGQQQGYAAERGQSGHLSDDDTLLGDENIDANVKLDLNVTTKRDGISYYA</sequence>
<feature type="region of interest" description="Disordered" evidence="1">
    <location>
        <begin position="529"/>
        <end position="559"/>
    </location>
</feature>
<feature type="compositionally biased region" description="Basic and acidic residues" evidence="1">
    <location>
        <begin position="83"/>
        <end position="97"/>
    </location>
</feature>
<protein>
    <submittedName>
        <fullName evidence="3">Flagellar hook-length control protein FliK</fullName>
    </submittedName>
</protein>
<dbReference type="InterPro" id="IPR021136">
    <property type="entry name" value="Flagellar_hook_control-like_C"/>
</dbReference>